<feature type="region of interest" description="Disordered" evidence="1">
    <location>
        <begin position="1"/>
        <end position="24"/>
    </location>
</feature>
<reference evidence="2 3" key="1">
    <citation type="submission" date="2021-06" db="EMBL/GenBank/DDBJ databases">
        <authorList>
            <person name="Palmer J.M."/>
        </authorList>
    </citation>
    <scope>NUCLEOTIDE SEQUENCE [LARGE SCALE GENOMIC DNA]</scope>
    <source>
        <strain evidence="3">if_2019</strain>
        <tissue evidence="2">Muscle</tissue>
    </source>
</reference>
<name>A0ABV0TGR1_9TELE</name>
<feature type="region of interest" description="Disordered" evidence="1">
    <location>
        <begin position="61"/>
        <end position="106"/>
    </location>
</feature>
<feature type="compositionally biased region" description="Acidic residues" evidence="1">
    <location>
        <begin position="84"/>
        <end position="96"/>
    </location>
</feature>
<evidence type="ECO:0000313" key="3">
    <source>
        <dbReference type="Proteomes" id="UP001482620"/>
    </source>
</evidence>
<dbReference type="Proteomes" id="UP001482620">
    <property type="component" value="Unassembled WGS sequence"/>
</dbReference>
<proteinExistence type="predicted"/>
<feature type="non-terminal residue" evidence="2">
    <location>
        <position position="1"/>
    </location>
</feature>
<sequence length="125" mass="13552">ASTTRTPADEAPWPGNGSRGDTAAPVSSEELTAVYFFLSSYLFSFYKLAMASKLNPNVLYVAGPGESLGSPQADSERTHITGEAGEESSDSEGEQEETSHKLIRKVSTSGQIRAKRNFYQRKSDL</sequence>
<organism evidence="2 3">
    <name type="scientific">Ilyodon furcidens</name>
    <name type="common">goldbreast splitfin</name>
    <dbReference type="NCBI Taxonomy" id="33524"/>
    <lineage>
        <taxon>Eukaryota</taxon>
        <taxon>Metazoa</taxon>
        <taxon>Chordata</taxon>
        <taxon>Craniata</taxon>
        <taxon>Vertebrata</taxon>
        <taxon>Euteleostomi</taxon>
        <taxon>Actinopterygii</taxon>
        <taxon>Neopterygii</taxon>
        <taxon>Teleostei</taxon>
        <taxon>Neoteleostei</taxon>
        <taxon>Acanthomorphata</taxon>
        <taxon>Ovalentaria</taxon>
        <taxon>Atherinomorphae</taxon>
        <taxon>Cyprinodontiformes</taxon>
        <taxon>Goodeidae</taxon>
        <taxon>Ilyodon</taxon>
    </lineage>
</organism>
<comment type="caution">
    <text evidence="2">The sequence shown here is derived from an EMBL/GenBank/DDBJ whole genome shotgun (WGS) entry which is preliminary data.</text>
</comment>
<dbReference type="EMBL" id="JAHRIQ010035236">
    <property type="protein sequence ID" value="MEQ2232082.1"/>
    <property type="molecule type" value="Genomic_DNA"/>
</dbReference>
<keyword evidence="3" id="KW-1185">Reference proteome</keyword>
<protein>
    <submittedName>
        <fullName evidence="2">Uncharacterized protein</fullName>
    </submittedName>
</protein>
<evidence type="ECO:0000256" key="1">
    <source>
        <dbReference type="SAM" id="MobiDB-lite"/>
    </source>
</evidence>
<accession>A0ABV0TGR1</accession>
<gene>
    <name evidence="2" type="ORF">ILYODFUR_007464</name>
</gene>
<evidence type="ECO:0000313" key="2">
    <source>
        <dbReference type="EMBL" id="MEQ2232082.1"/>
    </source>
</evidence>